<name>A0A328AGU1_9CAUL</name>
<evidence type="ECO:0000256" key="3">
    <source>
        <dbReference type="ARBA" id="ARBA00022729"/>
    </source>
</evidence>
<dbReference type="Gene3D" id="2.40.30.170">
    <property type="match status" value="1"/>
</dbReference>
<dbReference type="GO" id="GO:0022857">
    <property type="term" value="F:transmembrane transporter activity"/>
    <property type="evidence" value="ECO:0007669"/>
    <property type="project" value="InterPro"/>
</dbReference>
<dbReference type="OrthoDB" id="9806939at2"/>
<comment type="similarity">
    <text evidence="1">Belongs to the membrane fusion protein (MFP) (TC 8.A.1) family.</text>
</comment>
<sequence length="491" mass="51000">MSRQTLLLSAVGVAVALGLGFAAGRLTSHPAAPASSPAPASARKVLYWYDPMVPNERYPGPGKSSMNMDLIPKYADETAEAGVHIDPARVQNLGVRTATVERAALPSGVTAAGILDFNDRDVAVVQAKAAGFVQRVYGRAPGDVVGAGAPLADILVPEWAGAQGEFLAMRRTGDEALTRAARQRLQLVGMPPSLIAAVERSGRVRNVVTVSTPTGGVIKTLSVRNGMTVAAGATLAEINGLARVWLNASVPEALSDEIRVGETATATLAAFPGRTFNGRVTAVLPQAQAETRTLTARIELPNPGGRLRPGMFASVRFGGTLQPALLVPSEAVIRTGKRTLVMLAKPDGRYAPTEVRTGREADGRTEVLAGLSEGETVVASGQFLIDSEASLAGLRPRPLAQGAADAHAGHAGHAAPQVFEGAGRVEAITAATITISHGAIPAAQWPAMTMTFRLPDPAMGKGFRVGDRVGFAFDEPPEGPTVRRLTPAGAR</sequence>
<gene>
    <name evidence="10" type="ORF">DJ017_05940</name>
</gene>
<dbReference type="Pfam" id="PF25954">
    <property type="entry name" value="Beta-barrel_RND_2"/>
    <property type="match status" value="1"/>
</dbReference>
<dbReference type="InterPro" id="IPR042230">
    <property type="entry name" value="CusF_sf"/>
</dbReference>
<dbReference type="Pfam" id="PF25919">
    <property type="entry name" value="BSH_CusB"/>
    <property type="match status" value="1"/>
</dbReference>
<organism evidence="10 11">
    <name type="scientific">Phenylobacterium soli</name>
    <dbReference type="NCBI Taxonomy" id="2170551"/>
    <lineage>
        <taxon>Bacteria</taxon>
        <taxon>Pseudomonadati</taxon>
        <taxon>Pseudomonadota</taxon>
        <taxon>Alphaproteobacteria</taxon>
        <taxon>Caulobacterales</taxon>
        <taxon>Caulobacteraceae</taxon>
        <taxon>Phenylobacterium</taxon>
    </lineage>
</organism>
<feature type="domain" description="CusB-like three alpha-helical bundle" evidence="6">
    <location>
        <begin position="158"/>
        <end position="205"/>
    </location>
</feature>
<dbReference type="GO" id="GO:0046914">
    <property type="term" value="F:transition metal ion binding"/>
    <property type="evidence" value="ECO:0007669"/>
    <property type="project" value="TreeGrafter"/>
</dbReference>
<dbReference type="Pfam" id="PF25975">
    <property type="entry name" value="CzcB_C"/>
    <property type="match status" value="1"/>
</dbReference>
<evidence type="ECO:0000259" key="6">
    <source>
        <dbReference type="Pfam" id="PF25869"/>
    </source>
</evidence>
<dbReference type="InterPro" id="IPR058792">
    <property type="entry name" value="Beta-barrel_RND_2"/>
</dbReference>
<dbReference type="GO" id="GO:0016020">
    <property type="term" value="C:membrane"/>
    <property type="evidence" value="ECO:0007669"/>
    <property type="project" value="InterPro"/>
</dbReference>
<dbReference type="PANTHER" id="PTHR30097:SF15">
    <property type="entry name" value="CATION EFFLUX SYSTEM PROTEIN CUSB"/>
    <property type="match status" value="1"/>
</dbReference>
<dbReference type="EMBL" id="QFYQ01000001">
    <property type="protein sequence ID" value="RAK54093.1"/>
    <property type="molecule type" value="Genomic_DNA"/>
</dbReference>
<evidence type="ECO:0000256" key="1">
    <source>
        <dbReference type="ARBA" id="ARBA00009477"/>
    </source>
</evidence>
<dbReference type="Gene3D" id="2.40.50.320">
    <property type="entry name" value="Copper binding periplasmic protein CusF"/>
    <property type="match status" value="1"/>
</dbReference>
<reference evidence="11" key="1">
    <citation type="submission" date="2018-05" db="EMBL/GenBank/DDBJ databases">
        <authorList>
            <person name="Li X."/>
        </authorList>
    </citation>
    <scope>NUCLEOTIDE SEQUENCE [LARGE SCALE GENOMIC DNA]</scope>
    <source>
        <strain evidence="11">LX32</strain>
    </source>
</reference>
<dbReference type="InterPro" id="IPR006143">
    <property type="entry name" value="RND_pump_MFP"/>
</dbReference>
<evidence type="ECO:0000259" key="9">
    <source>
        <dbReference type="Pfam" id="PF25975"/>
    </source>
</evidence>
<dbReference type="FunFam" id="2.40.420.20:FF:000003">
    <property type="entry name" value="Cation efflux system protein cusB"/>
    <property type="match status" value="1"/>
</dbReference>
<keyword evidence="11" id="KW-1185">Reference proteome</keyword>
<dbReference type="PANTHER" id="PTHR30097">
    <property type="entry name" value="CATION EFFLUX SYSTEM PROTEIN CUSB"/>
    <property type="match status" value="1"/>
</dbReference>
<evidence type="ECO:0000313" key="11">
    <source>
        <dbReference type="Proteomes" id="UP000249254"/>
    </source>
</evidence>
<keyword evidence="3" id="KW-0732">Signal</keyword>
<dbReference type="InterPro" id="IPR045800">
    <property type="entry name" value="HMBD"/>
</dbReference>
<dbReference type="FunFam" id="2.40.30.170:FF:000010">
    <property type="entry name" value="Efflux RND transporter periplasmic adaptor subunit"/>
    <property type="match status" value="1"/>
</dbReference>
<dbReference type="InterPro" id="IPR021647">
    <property type="entry name" value="CusF_Ec"/>
</dbReference>
<evidence type="ECO:0000256" key="4">
    <source>
        <dbReference type="ARBA" id="ARBA00023065"/>
    </source>
</evidence>
<accession>A0A328AGU1</accession>
<dbReference type="Pfam" id="PF25869">
    <property type="entry name" value="3HB_CusB"/>
    <property type="match status" value="1"/>
</dbReference>
<dbReference type="Gene3D" id="2.40.420.20">
    <property type="match status" value="1"/>
</dbReference>
<evidence type="ECO:0000259" key="8">
    <source>
        <dbReference type="Pfam" id="PF25954"/>
    </source>
</evidence>
<feature type="domain" description="CusB-like beta-barrel" evidence="8">
    <location>
        <begin position="243"/>
        <end position="319"/>
    </location>
</feature>
<dbReference type="Gene3D" id="6.10.140.730">
    <property type="match status" value="1"/>
</dbReference>
<proteinExistence type="inferred from homology"/>
<evidence type="ECO:0000259" key="5">
    <source>
        <dbReference type="Pfam" id="PF19335"/>
    </source>
</evidence>
<keyword evidence="4" id="KW-0406">Ion transport</keyword>
<evidence type="ECO:0000313" key="10">
    <source>
        <dbReference type="EMBL" id="RAK54093.1"/>
    </source>
</evidence>
<dbReference type="InterPro" id="IPR058791">
    <property type="entry name" value="3HB_CusB"/>
</dbReference>
<dbReference type="InterPro" id="IPR058649">
    <property type="entry name" value="CzcB_C"/>
</dbReference>
<dbReference type="GO" id="GO:0060003">
    <property type="term" value="P:copper ion export"/>
    <property type="evidence" value="ECO:0007669"/>
    <property type="project" value="TreeGrafter"/>
</dbReference>
<keyword evidence="2" id="KW-0813">Transport</keyword>
<dbReference type="Pfam" id="PF11604">
    <property type="entry name" value="CusF_Ec"/>
    <property type="match status" value="1"/>
</dbReference>
<dbReference type="GO" id="GO:0030288">
    <property type="term" value="C:outer membrane-bounded periplasmic space"/>
    <property type="evidence" value="ECO:0007669"/>
    <property type="project" value="TreeGrafter"/>
</dbReference>
<feature type="domain" description="CzcB-like C-terminal circularly permuted SH3-like" evidence="9">
    <location>
        <begin position="326"/>
        <end position="385"/>
    </location>
</feature>
<protein>
    <submittedName>
        <fullName evidence="10">Efflux RND transporter periplasmic adaptor subunit</fullName>
    </submittedName>
</protein>
<dbReference type="Pfam" id="PF19335">
    <property type="entry name" value="HMBD"/>
    <property type="match status" value="1"/>
</dbReference>
<dbReference type="InterPro" id="IPR051909">
    <property type="entry name" value="MFP_Cation_Efflux"/>
</dbReference>
<dbReference type="NCBIfam" id="TIGR01730">
    <property type="entry name" value="RND_mfp"/>
    <property type="match status" value="1"/>
</dbReference>
<dbReference type="Gene3D" id="2.40.50.100">
    <property type="match status" value="1"/>
</dbReference>
<evidence type="ECO:0000259" key="7">
    <source>
        <dbReference type="Pfam" id="PF25919"/>
    </source>
</evidence>
<evidence type="ECO:0000256" key="2">
    <source>
        <dbReference type="ARBA" id="ARBA00022448"/>
    </source>
</evidence>
<feature type="domain" description="Heavy metal binding" evidence="5">
    <location>
        <begin position="47"/>
        <end position="73"/>
    </location>
</feature>
<feature type="domain" description="CusB-like barrel-sandwich hybrid" evidence="7">
    <location>
        <begin position="122"/>
        <end position="239"/>
    </location>
</feature>
<dbReference type="GO" id="GO:0015679">
    <property type="term" value="P:plasma membrane copper ion transport"/>
    <property type="evidence" value="ECO:0007669"/>
    <property type="project" value="TreeGrafter"/>
</dbReference>
<dbReference type="Proteomes" id="UP000249254">
    <property type="component" value="Unassembled WGS sequence"/>
</dbReference>
<comment type="caution">
    <text evidence="10">The sequence shown here is derived from an EMBL/GenBank/DDBJ whole genome shotgun (WGS) entry which is preliminary data.</text>
</comment>
<dbReference type="SUPFAM" id="SSF111369">
    <property type="entry name" value="HlyD-like secretion proteins"/>
    <property type="match status" value="1"/>
</dbReference>
<dbReference type="AlphaFoldDB" id="A0A328AGU1"/>
<dbReference type="InterPro" id="IPR058790">
    <property type="entry name" value="BSH_CusB"/>
</dbReference>
<dbReference type="RefSeq" id="WP_111527844.1">
    <property type="nucleotide sequence ID" value="NZ_JBHRSG010000002.1"/>
</dbReference>